<evidence type="ECO:0000256" key="1">
    <source>
        <dbReference type="SAM" id="MobiDB-lite"/>
    </source>
</evidence>
<keyword evidence="3" id="KW-1185">Reference proteome</keyword>
<dbReference type="Gene3D" id="1.25.40.20">
    <property type="entry name" value="Ankyrin repeat-containing domain"/>
    <property type="match status" value="1"/>
</dbReference>
<gene>
    <name evidence="2" type="primary">Contig14197.g15129</name>
    <name evidence="2" type="ORF">STYLEM_10643</name>
</gene>
<evidence type="ECO:0000313" key="2">
    <source>
        <dbReference type="EMBL" id="CDW81620.1"/>
    </source>
</evidence>
<evidence type="ECO:0000313" key="3">
    <source>
        <dbReference type="Proteomes" id="UP000039865"/>
    </source>
</evidence>
<dbReference type="InParanoid" id="A0A078AH61"/>
<feature type="region of interest" description="Disordered" evidence="1">
    <location>
        <begin position="1"/>
        <end position="45"/>
    </location>
</feature>
<dbReference type="Proteomes" id="UP000039865">
    <property type="component" value="Unassembled WGS sequence"/>
</dbReference>
<proteinExistence type="predicted"/>
<sequence length="262" mass="29825">MGNQQVQQNGKKRSVSSHNSQQAGGDSTYRNKRSNQSGFGNHLDTVDDQQNFKRLENHKQNAGLSGTVSTNMLTDGPKCIKDKRKIDKMKIERLLNEKDLNYQHRTKFTKESAAHFCCKNGHVDVLNRILYNAPEVMSLQDDEGNYLIHSLCFNSVSKIDDLKQMILILKENCCVDLSSANANGKRPIDIIRQRIKDRNPYESNFAEIVKFEPYLREDSNLLNRLCAKQKQQSSKKGGNSYGDENQSSLSKQQRQNYGGGNY</sequence>
<dbReference type="EMBL" id="CCKQ01010121">
    <property type="protein sequence ID" value="CDW81620.1"/>
    <property type="molecule type" value="Genomic_DNA"/>
</dbReference>
<protein>
    <recommendedName>
        <fullName evidence="4">Ankyrin repeat protein</fullName>
    </recommendedName>
</protein>
<dbReference type="AlphaFoldDB" id="A0A078AH61"/>
<name>A0A078AH61_STYLE</name>
<feature type="region of interest" description="Disordered" evidence="1">
    <location>
        <begin position="229"/>
        <end position="262"/>
    </location>
</feature>
<organism evidence="2 3">
    <name type="scientific">Stylonychia lemnae</name>
    <name type="common">Ciliate</name>
    <dbReference type="NCBI Taxonomy" id="5949"/>
    <lineage>
        <taxon>Eukaryota</taxon>
        <taxon>Sar</taxon>
        <taxon>Alveolata</taxon>
        <taxon>Ciliophora</taxon>
        <taxon>Intramacronucleata</taxon>
        <taxon>Spirotrichea</taxon>
        <taxon>Stichotrichia</taxon>
        <taxon>Sporadotrichida</taxon>
        <taxon>Oxytrichidae</taxon>
        <taxon>Stylonychinae</taxon>
        <taxon>Stylonychia</taxon>
    </lineage>
</organism>
<accession>A0A078AH61</accession>
<evidence type="ECO:0008006" key="4">
    <source>
        <dbReference type="Google" id="ProtNLM"/>
    </source>
</evidence>
<dbReference type="OrthoDB" id="301040at2759"/>
<reference evidence="2 3" key="1">
    <citation type="submission" date="2014-06" db="EMBL/GenBank/DDBJ databases">
        <authorList>
            <person name="Swart Estienne"/>
        </authorList>
    </citation>
    <scope>NUCLEOTIDE SEQUENCE [LARGE SCALE GENOMIC DNA]</scope>
    <source>
        <strain evidence="2 3">130c</strain>
    </source>
</reference>
<feature type="compositionally biased region" description="Polar residues" evidence="1">
    <location>
        <begin position="16"/>
        <end position="25"/>
    </location>
</feature>
<feature type="compositionally biased region" description="Polar residues" evidence="1">
    <location>
        <begin position="242"/>
        <end position="256"/>
    </location>
</feature>
<dbReference type="InterPro" id="IPR036770">
    <property type="entry name" value="Ankyrin_rpt-contain_sf"/>
</dbReference>